<dbReference type="Pfam" id="PF18545">
    <property type="entry name" value="HalOD1"/>
    <property type="match status" value="1"/>
</dbReference>
<gene>
    <name evidence="2" type="ORF">NGM29_17200</name>
</gene>
<dbReference type="Proteomes" id="UP001056855">
    <property type="component" value="Chromosome"/>
</dbReference>
<dbReference type="RefSeq" id="WP_254157987.1">
    <property type="nucleotide sequence ID" value="NZ_CP100355.1"/>
</dbReference>
<keyword evidence="3" id="KW-1185">Reference proteome</keyword>
<name>A0A9E7NAQ3_9EURY</name>
<organism evidence="2 3">
    <name type="scientific">Natronosalvus rutilus</name>
    <dbReference type="NCBI Taxonomy" id="2953753"/>
    <lineage>
        <taxon>Archaea</taxon>
        <taxon>Methanobacteriati</taxon>
        <taxon>Methanobacteriota</taxon>
        <taxon>Stenosarchaea group</taxon>
        <taxon>Halobacteria</taxon>
        <taxon>Halobacteriales</taxon>
        <taxon>Natrialbaceae</taxon>
        <taxon>Natronosalvus</taxon>
    </lineage>
</organism>
<accession>A0A9E7NAQ3</accession>
<dbReference type="GeneID" id="73291820"/>
<protein>
    <recommendedName>
        <fullName evidence="1">Halobacterial output domain-containing protein</fullName>
    </recommendedName>
</protein>
<dbReference type="AlphaFoldDB" id="A0A9E7NAQ3"/>
<reference evidence="2" key="1">
    <citation type="submission" date="2022-06" db="EMBL/GenBank/DDBJ databases">
        <title>Diverse halophilic archaea isolated from saline environments.</title>
        <authorList>
            <person name="Cui H.-L."/>
        </authorList>
    </citation>
    <scope>NUCLEOTIDE SEQUENCE</scope>
    <source>
        <strain evidence="2">WLHS1</strain>
    </source>
</reference>
<evidence type="ECO:0000313" key="3">
    <source>
        <dbReference type="Proteomes" id="UP001056855"/>
    </source>
</evidence>
<dbReference type="KEGG" id="sawl:NGM29_17200"/>
<proteinExistence type="predicted"/>
<dbReference type="EMBL" id="CP100355">
    <property type="protein sequence ID" value="UTF53483.1"/>
    <property type="molecule type" value="Genomic_DNA"/>
</dbReference>
<dbReference type="InterPro" id="IPR040624">
    <property type="entry name" value="HalOD1"/>
</dbReference>
<feature type="domain" description="Halobacterial output" evidence="1">
    <location>
        <begin position="27"/>
        <end position="91"/>
    </location>
</feature>
<evidence type="ECO:0000259" key="1">
    <source>
        <dbReference type="Pfam" id="PF18545"/>
    </source>
</evidence>
<sequence length="109" mass="11968">MNERTAGAVRSRGTGARHHVRYERDDAEPLSVATASAIAMYRGEEVLSSSTQLYEYVDPEALDALFADRHDGTPRKDGRITIDLPDGLVVITPTCIHVTADDEPREITS</sequence>
<evidence type="ECO:0000313" key="2">
    <source>
        <dbReference type="EMBL" id="UTF53483.1"/>
    </source>
</evidence>